<comment type="caution">
    <text evidence="1">The sequence shown here is derived from an EMBL/GenBank/DDBJ whole genome shotgun (WGS) entry which is preliminary data.</text>
</comment>
<organism evidence="1 2">
    <name type="scientific">Eumeta variegata</name>
    <name type="common">Bagworm moth</name>
    <name type="synonym">Eumeta japonica</name>
    <dbReference type="NCBI Taxonomy" id="151549"/>
    <lineage>
        <taxon>Eukaryota</taxon>
        <taxon>Metazoa</taxon>
        <taxon>Ecdysozoa</taxon>
        <taxon>Arthropoda</taxon>
        <taxon>Hexapoda</taxon>
        <taxon>Insecta</taxon>
        <taxon>Pterygota</taxon>
        <taxon>Neoptera</taxon>
        <taxon>Endopterygota</taxon>
        <taxon>Lepidoptera</taxon>
        <taxon>Glossata</taxon>
        <taxon>Ditrysia</taxon>
        <taxon>Tineoidea</taxon>
        <taxon>Psychidae</taxon>
        <taxon>Oiketicinae</taxon>
        <taxon>Eumeta</taxon>
    </lineage>
</organism>
<sequence>MRAFPVEVSRSPGSSYLRGFNTEGALFSFLRRHKKMVTVNLVKPAHHYGELNFEVTLPIGGPVLKPVLLHRYPVFLVYGLVPKLILEPAPPIDELIFEPAL</sequence>
<dbReference type="AlphaFoldDB" id="A0A4C1T520"/>
<name>A0A4C1T520_EUMVA</name>
<gene>
    <name evidence="1" type="ORF">EVAR_5753_1</name>
</gene>
<evidence type="ECO:0000313" key="2">
    <source>
        <dbReference type="Proteomes" id="UP000299102"/>
    </source>
</evidence>
<proteinExistence type="predicted"/>
<keyword evidence="2" id="KW-1185">Reference proteome</keyword>
<accession>A0A4C1T520</accession>
<reference evidence="1 2" key="1">
    <citation type="journal article" date="2019" name="Commun. Biol.">
        <title>The bagworm genome reveals a unique fibroin gene that provides high tensile strength.</title>
        <authorList>
            <person name="Kono N."/>
            <person name="Nakamura H."/>
            <person name="Ohtoshi R."/>
            <person name="Tomita M."/>
            <person name="Numata K."/>
            <person name="Arakawa K."/>
        </authorList>
    </citation>
    <scope>NUCLEOTIDE SEQUENCE [LARGE SCALE GENOMIC DNA]</scope>
</reference>
<protein>
    <submittedName>
        <fullName evidence="1">Uncharacterized protein</fullName>
    </submittedName>
</protein>
<dbReference type="EMBL" id="BGZK01000035">
    <property type="protein sequence ID" value="GBP09316.1"/>
    <property type="molecule type" value="Genomic_DNA"/>
</dbReference>
<evidence type="ECO:0000313" key="1">
    <source>
        <dbReference type="EMBL" id="GBP09316.1"/>
    </source>
</evidence>
<dbReference type="Proteomes" id="UP000299102">
    <property type="component" value="Unassembled WGS sequence"/>
</dbReference>